<protein>
    <submittedName>
        <fullName evidence="2">Uncharacterized protein</fullName>
    </submittedName>
</protein>
<sequence length="166" mass="19338">MKKYKTLKVFHHQIKHCRDLSLESKYSNRTGHSNAKKMCIFGIGERDGGTWYSLQDTSHTTLLFILPRCPKIHILLIQAIIQTKLQMHLIIKKITGPRYISSFGKKNVTIIMEQKSHNGKKKKKKNGLEKKRQKEQRRWQLIDSQKVGITEGRQCKQKSLVGLPME</sequence>
<evidence type="ECO:0000313" key="3">
    <source>
        <dbReference type="Proteomes" id="UP000694391"/>
    </source>
</evidence>
<feature type="compositionally biased region" description="Basic and acidic residues" evidence="1">
    <location>
        <begin position="126"/>
        <end position="136"/>
    </location>
</feature>
<name>A0A8C0K1G9_CANLU</name>
<evidence type="ECO:0000256" key="1">
    <source>
        <dbReference type="SAM" id="MobiDB-lite"/>
    </source>
</evidence>
<dbReference type="Ensembl" id="ENSCAFT00020009623.1">
    <property type="protein sequence ID" value="ENSCAFP00020008287.1"/>
    <property type="gene ID" value="ENSCAFG00020006711.1"/>
</dbReference>
<keyword evidence="3" id="KW-1185">Reference proteome</keyword>
<dbReference type="GeneTree" id="ENSGT00900000143716"/>
<feature type="region of interest" description="Disordered" evidence="1">
    <location>
        <begin position="114"/>
        <end position="136"/>
    </location>
</feature>
<accession>A0A8C0K1G9</accession>
<reference evidence="2" key="1">
    <citation type="submission" date="2025-08" db="UniProtKB">
        <authorList>
            <consortium name="Ensembl"/>
        </authorList>
    </citation>
    <scope>IDENTIFICATION</scope>
</reference>
<organism evidence="2 3">
    <name type="scientific">Canis lupus dingo</name>
    <name type="common">dingo</name>
    <dbReference type="NCBI Taxonomy" id="286419"/>
    <lineage>
        <taxon>Eukaryota</taxon>
        <taxon>Metazoa</taxon>
        <taxon>Chordata</taxon>
        <taxon>Craniata</taxon>
        <taxon>Vertebrata</taxon>
        <taxon>Euteleostomi</taxon>
        <taxon>Mammalia</taxon>
        <taxon>Eutheria</taxon>
        <taxon>Laurasiatheria</taxon>
        <taxon>Carnivora</taxon>
        <taxon>Caniformia</taxon>
        <taxon>Canidae</taxon>
        <taxon>Canis</taxon>
    </lineage>
</organism>
<proteinExistence type="predicted"/>
<dbReference type="AlphaFoldDB" id="A0A8C0K1G9"/>
<evidence type="ECO:0000313" key="2">
    <source>
        <dbReference type="Ensembl" id="ENSCAFP00020008287.1"/>
    </source>
</evidence>
<reference evidence="2" key="2">
    <citation type="submission" date="2025-09" db="UniProtKB">
        <authorList>
            <consortium name="Ensembl"/>
        </authorList>
    </citation>
    <scope>IDENTIFICATION</scope>
</reference>
<dbReference type="Proteomes" id="UP000694391">
    <property type="component" value="Unplaced"/>
</dbReference>